<keyword evidence="1" id="KW-1133">Transmembrane helix</keyword>
<keyword evidence="1" id="KW-0812">Transmembrane</keyword>
<dbReference type="EMBL" id="JBHLTM010000081">
    <property type="protein sequence ID" value="MFC0687136.1"/>
    <property type="molecule type" value="Genomic_DNA"/>
</dbReference>
<feature type="transmembrane region" description="Helical" evidence="1">
    <location>
        <begin position="20"/>
        <end position="37"/>
    </location>
</feature>
<accession>A0ABV6SDT7</accession>
<feature type="transmembrane region" description="Helical" evidence="1">
    <location>
        <begin position="231"/>
        <end position="258"/>
    </location>
</feature>
<reference evidence="2 3" key="1">
    <citation type="submission" date="2024-09" db="EMBL/GenBank/DDBJ databases">
        <authorList>
            <person name="Sun Q."/>
            <person name="Mori K."/>
        </authorList>
    </citation>
    <scope>NUCLEOTIDE SEQUENCE [LARGE SCALE GENOMIC DNA]</scope>
    <source>
        <strain evidence="2 3">CICC 11035S</strain>
    </source>
</reference>
<dbReference type="Proteomes" id="UP001589858">
    <property type="component" value="Unassembled WGS sequence"/>
</dbReference>
<protein>
    <recommendedName>
        <fullName evidence="4">DUF2029 domain-containing protein</fullName>
    </recommendedName>
</protein>
<gene>
    <name evidence="2" type="ORF">ACFFF8_21350</name>
</gene>
<organism evidence="2 3">
    <name type="scientific">Novosphingobium clariflavum</name>
    <dbReference type="NCBI Taxonomy" id="2029884"/>
    <lineage>
        <taxon>Bacteria</taxon>
        <taxon>Pseudomonadati</taxon>
        <taxon>Pseudomonadota</taxon>
        <taxon>Alphaproteobacteria</taxon>
        <taxon>Sphingomonadales</taxon>
        <taxon>Sphingomonadaceae</taxon>
        <taxon>Novosphingobium</taxon>
    </lineage>
</organism>
<sequence length="405" mass="42953">MGVDVLDTAGALSVPAGSTAEAAAPAAAGAALVFAAWPVWFARLVLALLAAFLVASALVPVAKPGSRSPWSGPVEGPIPAAGKPGAAAKPYDEDIALYEAAIARIARGEAYYDFIVPEQRARDYPVNPAIAVRLPTLAYLDAWLGTAGQIAAAIALMLAIIAAWWRKLREAGVSPRLARMATALVFVGASLGLNRHYFPLHELWAGGLIALAFGLHRIGARGQGGRWHGAFAAAALALAIREHTLPFVLLLTVTALWQRNWREAAAWSALVAVFLAALAWHVSLVSSQVLPSDPHSAPWLVLRGLSGWLGNVVQSSNLRWLPHWLSGPAVILMTFGWLGWNRREGLFAFLLAAGYGVLFMAAGRWDNFYWGAMLAPVIFAGIAFAPRALSGLVVAARIPNSPVKP</sequence>
<feature type="transmembrane region" description="Helical" evidence="1">
    <location>
        <begin position="320"/>
        <end position="338"/>
    </location>
</feature>
<evidence type="ECO:0000313" key="3">
    <source>
        <dbReference type="Proteomes" id="UP001589858"/>
    </source>
</evidence>
<name>A0ABV6SDT7_9SPHN</name>
<dbReference type="RefSeq" id="WP_267221234.1">
    <property type="nucleotide sequence ID" value="NZ_JAPCWC010000009.1"/>
</dbReference>
<evidence type="ECO:0008006" key="4">
    <source>
        <dbReference type="Google" id="ProtNLM"/>
    </source>
</evidence>
<feature type="transmembrane region" description="Helical" evidence="1">
    <location>
        <begin position="264"/>
        <end position="285"/>
    </location>
</feature>
<feature type="transmembrane region" description="Helical" evidence="1">
    <location>
        <begin position="368"/>
        <end position="389"/>
    </location>
</feature>
<feature type="transmembrane region" description="Helical" evidence="1">
    <location>
        <begin position="142"/>
        <end position="165"/>
    </location>
</feature>
<proteinExistence type="predicted"/>
<feature type="transmembrane region" description="Helical" evidence="1">
    <location>
        <begin position="345"/>
        <end position="362"/>
    </location>
</feature>
<feature type="transmembrane region" description="Helical" evidence="1">
    <location>
        <begin position="44"/>
        <end position="62"/>
    </location>
</feature>
<comment type="caution">
    <text evidence="2">The sequence shown here is derived from an EMBL/GenBank/DDBJ whole genome shotgun (WGS) entry which is preliminary data.</text>
</comment>
<feature type="transmembrane region" description="Helical" evidence="1">
    <location>
        <begin position="177"/>
        <end position="197"/>
    </location>
</feature>
<keyword evidence="3" id="KW-1185">Reference proteome</keyword>
<evidence type="ECO:0000313" key="2">
    <source>
        <dbReference type="EMBL" id="MFC0687136.1"/>
    </source>
</evidence>
<evidence type="ECO:0000256" key="1">
    <source>
        <dbReference type="SAM" id="Phobius"/>
    </source>
</evidence>
<keyword evidence="1" id="KW-0472">Membrane</keyword>